<accession>A0A498KEW8</accession>
<sequence>MQVEGKDREVEFYEYNPDWHDIVRFGPRPCPHGFVSGNSHENFVVGHPSWDCFHSNSLNFGVPTEPEPSELPKGLVLGRDENLHIRLR</sequence>
<dbReference type="Proteomes" id="UP000290289">
    <property type="component" value="Chromosome 2"/>
</dbReference>
<evidence type="ECO:0000313" key="1">
    <source>
        <dbReference type="EMBL" id="RXI06699.1"/>
    </source>
</evidence>
<organism evidence="1 2">
    <name type="scientific">Malus domestica</name>
    <name type="common">Apple</name>
    <name type="synonym">Pyrus malus</name>
    <dbReference type="NCBI Taxonomy" id="3750"/>
    <lineage>
        <taxon>Eukaryota</taxon>
        <taxon>Viridiplantae</taxon>
        <taxon>Streptophyta</taxon>
        <taxon>Embryophyta</taxon>
        <taxon>Tracheophyta</taxon>
        <taxon>Spermatophyta</taxon>
        <taxon>Magnoliopsida</taxon>
        <taxon>eudicotyledons</taxon>
        <taxon>Gunneridae</taxon>
        <taxon>Pentapetalae</taxon>
        <taxon>rosids</taxon>
        <taxon>fabids</taxon>
        <taxon>Rosales</taxon>
        <taxon>Rosaceae</taxon>
        <taxon>Amygdaloideae</taxon>
        <taxon>Maleae</taxon>
        <taxon>Malus</taxon>
    </lineage>
</organism>
<evidence type="ECO:0000313" key="2">
    <source>
        <dbReference type="Proteomes" id="UP000290289"/>
    </source>
</evidence>
<gene>
    <name evidence="1" type="ORF">DVH24_025835</name>
</gene>
<proteinExistence type="predicted"/>
<dbReference type="EMBL" id="RDQH01000328">
    <property type="protein sequence ID" value="RXI06699.1"/>
    <property type="molecule type" value="Genomic_DNA"/>
</dbReference>
<dbReference type="AlphaFoldDB" id="A0A498KEW8"/>
<keyword evidence="2" id="KW-1185">Reference proteome</keyword>
<protein>
    <submittedName>
        <fullName evidence="1">Uncharacterized protein</fullName>
    </submittedName>
</protein>
<reference evidence="1 2" key="1">
    <citation type="submission" date="2018-10" db="EMBL/GenBank/DDBJ databases">
        <title>A high-quality apple genome assembly.</title>
        <authorList>
            <person name="Hu J."/>
        </authorList>
    </citation>
    <scope>NUCLEOTIDE SEQUENCE [LARGE SCALE GENOMIC DNA]</scope>
    <source>
        <strain evidence="2">cv. HFTH1</strain>
        <tissue evidence="1">Young leaf</tissue>
    </source>
</reference>
<comment type="caution">
    <text evidence="1">The sequence shown here is derived from an EMBL/GenBank/DDBJ whole genome shotgun (WGS) entry which is preliminary data.</text>
</comment>
<name>A0A498KEW8_MALDO</name>